<evidence type="ECO:0000313" key="1">
    <source>
        <dbReference type="EMBL" id="KAF7840207.1"/>
    </source>
</evidence>
<organism evidence="1 2">
    <name type="scientific">Senna tora</name>
    <dbReference type="NCBI Taxonomy" id="362788"/>
    <lineage>
        <taxon>Eukaryota</taxon>
        <taxon>Viridiplantae</taxon>
        <taxon>Streptophyta</taxon>
        <taxon>Embryophyta</taxon>
        <taxon>Tracheophyta</taxon>
        <taxon>Spermatophyta</taxon>
        <taxon>Magnoliopsida</taxon>
        <taxon>eudicotyledons</taxon>
        <taxon>Gunneridae</taxon>
        <taxon>Pentapetalae</taxon>
        <taxon>rosids</taxon>
        <taxon>fabids</taxon>
        <taxon>Fabales</taxon>
        <taxon>Fabaceae</taxon>
        <taxon>Caesalpinioideae</taxon>
        <taxon>Cassia clade</taxon>
        <taxon>Senna</taxon>
    </lineage>
</organism>
<evidence type="ECO:0000313" key="2">
    <source>
        <dbReference type="Proteomes" id="UP000634136"/>
    </source>
</evidence>
<reference evidence="1" key="1">
    <citation type="submission" date="2020-09" db="EMBL/GenBank/DDBJ databases">
        <title>Genome-Enabled Discovery of Anthraquinone Biosynthesis in Senna tora.</title>
        <authorList>
            <person name="Kang S.-H."/>
            <person name="Pandey R.P."/>
            <person name="Lee C.-M."/>
            <person name="Sim J.-S."/>
            <person name="Jeong J.-T."/>
            <person name="Choi B.-S."/>
            <person name="Jung M."/>
            <person name="Ginzburg D."/>
            <person name="Zhao K."/>
            <person name="Won S.Y."/>
            <person name="Oh T.-J."/>
            <person name="Yu Y."/>
            <person name="Kim N.-H."/>
            <person name="Lee O.R."/>
            <person name="Lee T.-H."/>
            <person name="Bashyal P."/>
            <person name="Kim T.-S."/>
            <person name="Lee W.-H."/>
            <person name="Kawkins C."/>
            <person name="Kim C.-K."/>
            <person name="Kim J.S."/>
            <person name="Ahn B.O."/>
            <person name="Rhee S.Y."/>
            <person name="Sohng J.K."/>
        </authorList>
    </citation>
    <scope>NUCLEOTIDE SEQUENCE</scope>
    <source>
        <tissue evidence="1">Leaf</tissue>
    </source>
</reference>
<dbReference type="EMBL" id="JAAIUW010000003">
    <property type="protein sequence ID" value="KAF7840207.1"/>
    <property type="molecule type" value="Genomic_DNA"/>
</dbReference>
<sequence length="65" mass="7839">MERMQRFRLNSKAEIYNNGLRELELYLKSDQVQRNRTNLRWLSLVTSDLSKQRKADRTQSTHADK</sequence>
<protein>
    <submittedName>
        <fullName evidence="1">Uncharacterized protein</fullName>
    </submittedName>
</protein>
<dbReference type="Proteomes" id="UP000634136">
    <property type="component" value="Unassembled WGS sequence"/>
</dbReference>
<dbReference type="AlphaFoldDB" id="A0A834X991"/>
<name>A0A834X991_9FABA</name>
<proteinExistence type="predicted"/>
<comment type="caution">
    <text evidence="1">The sequence shown here is derived from an EMBL/GenBank/DDBJ whole genome shotgun (WGS) entry which is preliminary data.</text>
</comment>
<gene>
    <name evidence="1" type="ORF">G2W53_008689</name>
</gene>
<keyword evidence="2" id="KW-1185">Reference proteome</keyword>
<accession>A0A834X991</accession>